<sequence length="462" mass="51653">MIVKEIQDWEIQMIHEKSLEILEEVGVNFEHEEILEFFRKSGVKTEGCRVFFTPQQVEAQLENLQESFVIETPFASLKIGGGSRAVATASGAMTILKEGKIVTPSVEDYIDLKKMDDMSPFVNLGCVPGIYAAGLPEGETELVKTALSLRYSKKPLIASCETGRSAAQSIRFIKEFYGDTGAYYTLGIENIISPLRYCREDVAATLAYVRQNQPVCITCCSAPGMSSPITVGGTVVQNNAEILAGIVMTQMVNPGVPVIYGNVTYSSDLRKAVPISWGPEVAIFMQYAKAMADYYRMPCRVGGSLSGAKQLDWQDGAETAVSMMTTLDCHTDLMFHAFGELDCLNVFSLEKYLLDEEILEARLSVEKKEYITEENIQMDMIKRVGPRGTYMLEDETLELYRTELFHPRLFNCENYHDWQQQGMTSVVHKAHGAVEERLAAYEAPVYDTRRNQMLEDVLSVLG</sequence>
<protein>
    <submittedName>
        <fullName evidence="4">Trimethylamine methyltransferase family protein</fullName>
    </submittedName>
</protein>
<accession>A0A9D2JRL9</accession>
<organism evidence="4 5">
    <name type="scientific">Candidatus Blautia pullicola</name>
    <dbReference type="NCBI Taxonomy" id="2838498"/>
    <lineage>
        <taxon>Bacteria</taxon>
        <taxon>Bacillati</taxon>
        <taxon>Bacillota</taxon>
        <taxon>Clostridia</taxon>
        <taxon>Lachnospirales</taxon>
        <taxon>Lachnospiraceae</taxon>
        <taxon>Blautia</taxon>
    </lineage>
</organism>
<dbReference type="Proteomes" id="UP000824056">
    <property type="component" value="Unassembled WGS sequence"/>
</dbReference>
<evidence type="ECO:0000313" key="4">
    <source>
        <dbReference type="EMBL" id="HIZ64776.1"/>
    </source>
</evidence>
<dbReference type="GO" id="GO:0015948">
    <property type="term" value="P:methanogenesis"/>
    <property type="evidence" value="ECO:0007669"/>
    <property type="project" value="InterPro"/>
</dbReference>
<dbReference type="GO" id="GO:0008168">
    <property type="term" value="F:methyltransferase activity"/>
    <property type="evidence" value="ECO:0007669"/>
    <property type="project" value="UniProtKB-KW"/>
</dbReference>
<dbReference type="AlphaFoldDB" id="A0A9D2JRL9"/>
<proteinExistence type="inferred from homology"/>
<reference evidence="4" key="1">
    <citation type="journal article" date="2021" name="PeerJ">
        <title>Extensive microbial diversity within the chicken gut microbiome revealed by metagenomics and culture.</title>
        <authorList>
            <person name="Gilroy R."/>
            <person name="Ravi A."/>
            <person name="Getino M."/>
            <person name="Pursley I."/>
            <person name="Horton D.L."/>
            <person name="Alikhan N.F."/>
            <person name="Baker D."/>
            <person name="Gharbi K."/>
            <person name="Hall N."/>
            <person name="Watson M."/>
            <person name="Adriaenssens E.M."/>
            <person name="Foster-Nyarko E."/>
            <person name="Jarju S."/>
            <person name="Secka A."/>
            <person name="Antonio M."/>
            <person name="Oren A."/>
            <person name="Chaudhuri R.R."/>
            <person name="La Ragione R."/>
            <person name="Hildebrand F."/>
            <person name="Pallen M.J."/>
        </authorList>
    </citation>
    <scope>NUCLEOTIDE SEQUENCE</scope>
    <source>
        <strain evidence="4">1068</strain>
    </source>
</reference>
<dbReference type="InterPro" id="IPR010426">
    <property type="entry name" value="MTTB_MeTrfase"/>
</dbReference>
<comment type="similarity">
    <text evidence="1">Belongs to the trimethylamine methyltransferase family.</text>
</comment>
<name>A0A9D2JRL9_9FIRM</name>
<gene>
    <name evidence="4" type="ORF">H9809_02540</name>
</gene>
<dbReference type="GO" id="GO:0032259">
    <property type="term" value="P:methylation"/>
    <property type="evidence" value="ECO:0007669"/>
    <property type="project" value="UniProtKB-KW"/>
</dbReference>
<dbReference type="EMBL" id="DXBG01000057">
    <property type="protein sequence ID" value="HIZ64776.1"/>
    <property type="molecule type" value="Genomic_DNA"/>
</dbReference>
<comment type="caution">
    <text evidence="4">The sequence shown here is derived from an EMBL/GenBank/DDBJ whole genome shotgun (WGS) entry which is preliminary data.</text>
</comment>
<dbReference type="Gene3D" id="3.20.20.480">
    <property type="entry name" value="Trimethylamine methyltransferase-like"/>
    <property type="match status" value="1"/>
</dbReference>
<evidence type="ECO:0000256" key="1">
    <source>
        <dbReference type="ARBA" id="ARBA00007137"/>
    </source>
</evidence>
<keyword evidence="3" id="KW-0808">Transferase</keyword>
<evidence type="ECO:0000256" key="2">
    <source>
        <dbReference type="ARBA" id="ARBA00022603"/>
    </source>
</evidence>
<evidence type="ECO:0000313" key="5">
    <source>
        <dbReference type="Proteomes" id="UP000824056"/>
    </source>
</evidence>
<evidence type="ECO:0000256" key="3">
    <source>
        <dbReference type="ARBA" id="ARBA00022679"/>
    </source>
</evidence>
<dbReference type="InterPro" id="IPR038601">
    <property type="entry name" value="MttB-like_sf"/>
</dbReference>
<keyword evidence="2 4" id="KW-0489">Methyltransferase</keyword>
<dbReference type="Pfam" id="PF06253">
    <property type="entry name" value="MTTB"/>
    <property type="match status" value="1"/>
</dbReference>
<reference evidence="4" key="2">
    <citation type="submission" date="2021-04" db="EMBL/GenBank/DDBJ databases">
        <authorList>
            <person name="Gilroy R."/>
        </authorList>
    </citation>
    <scope>NUCLEOTIDE SEQUENCE</scope>
    <source>
        <strain evidence="4">1068</strain>
    </source>
</reference>